<proteinExistence type="predicted"/>
<comment type="caution">
    <text evidence="2">The sequence shown here is derived from an EMBL/GenBank/DDBJ whole genome shotgun (WGS) entry which is preliminary data.</text>
</comment>
<dbReference type="AlphaFoldDB" id="A0AAD9KYA9"/>
<evidence type="ECO:0000313" key="3">
    <source>
        <dbReference type="Proteomes" id="UP001209878"/>
    </source>
</evidence>
<dbReference type="SUPFAM" id="SSF50978">
    <property type="entry name" value="WD40 repeat-like"/>
    <property type="match status" value="1"/>
</dbReference>
<name>A0AAD9KYA9_RIDPI</name>
<keyword evidence="3" id="KW-1185">Reference proteome</keyword>
<dbReference type="Proteomes" id="UP001209878">
    <property type="component" value="Unassembled WGS sequence"/>
</dbReference>
<organism evidence="2 3">
    <name type="scientific">Ridgeia piscesae</name>
    <name type="common">Tubeworm</name>
    <dbReference type="NCBI Taxonomy" id="27915"/>
    <lineage>
        <taxon>Eukaryota</taxon>
        <taxon>Metazoa</taxon>
        <taxon>Spiralia</taxon>
        <taxon>Lophotrochozoa</taxon>
        <taxon>Annelida</taxon>
        <taxon>Polychaeta</taxon>
        <taxon>Sedentaria</taxon>
        <taxon>Canalipalpata</taxon>
        <taxon>Sabellida</taxon>
        <taxon>Siboglinidae</taxon>
        <taxon>Ridgeia</taxon>
    </lineage>
</organism>
<dbReference type="InterPro" id="IPR036322">
    <property type="entry name" value="WD40_repeat_dom_sf"/>
</dbReference>
<feature type="region of interest" description="Disordered" evidence="1">
    <location>
        <begin position="62"/>
        <end position="84"/>
    </location>
</feature>
<reference evidence="2" key="1">
    <citation type="journal article" date="2023" name="Mol. Biol. Evol.">
        <title>Third-Generation Sequencing Reveals the Adaptive Role of the Epigenome in Three Deep-Sea Polychaetes.</title>
        <authorList>
            <person name="Perez M."/>
            <person name="Aroh O."/>
            <person name="Sun Y."/>
            <person name="Lan Y."/>
            <person name="Juniper S.K."/>
            <person name="Young C.R."/>
            <person name="Angers B."/>
            <person name="Qian P.Y."/>
        </authorList>
    </citation>
    <scope>NUCLEOTIDE SEQUENCE</scope>
    <source>
        <strain evidence="2">R07B-5</strain>
    </source>
</reference>
<evidence type="ECO:0000256" key="1">
    <source>
        <dbReference type="SAM" id="MobiDB-lite"/>
    </source>
</evidence>
<sequence>MEINDDTLTHLKEVDYRLLYHQLEGRVTSVTTYDNVAFVGLANNGCHVFRIDDSDITPLVRLGKPPEVPTKGRRDKSKHSSGTTCHDIHVSAKWLIYIREEDDACAICVHAMTDVLAGEERVHATHSIRRRTAMVTEPELNLVILATSESHVRVLHLPTFETRADWKVTDNSVSILRTQTTAAHSMLGVADTWTGLSVYDLRCPTADGRYERLYQVPVEEIRNFELVDDFVAVFHKFEPNVSFWNMREQNTILCINIQDQMKELCDHALAGGDDVIDDDIDCGVYGSDDDDHVTLITSVLRSAEADADDHVLIYGTKSGCVFGMSVRSRCKLFNVPCPAEVTQGSAATTTRRDVTGLRYLPGGRLLVVYERHGLAVLDFGGTAVQS</sequence>
<protein>
    <submittedName>
        <fullName evidence="2">Uncharacterized protein</fullName>
    </submittedName>
</protein>
<gene>
    <name evidence="2" type="ORF">NP493_466g01017</name>
</gene>
<accession>A0AAD9KYA9</accession>
<evidence type="ECO:0000313" key="2">
    <source>
        <dbReference type="EMBL" id="KAK2179914.1"/>
    </source>
</evidence>
<dbReference type="EMBL" id="JAODUO010000465">
    <property type="protein sequence ID" value="KAK2179914.1"/>
    <property type="molecule type" value="Genomic_DNA"/>
</dbReference>